<dbReference type="InterPro" id="IPR010559">
    <property type="entry name" value="Sig_transdc_His_kin_internal"/>
</dbReference>
<sequence length="336" mass="38490">MESFLRKHAIRIAITIAFVIVAWSIRAALFDPMSLGRHLLFSIPVIIVTQIIWTILSAVHRLLNRFLPFSRSIYARVILQVVIGIVLVYILRTIVFACLEQLPQFELSNLGRAMIATINNLVSLAVNMALISQHFTAVWKEGVVKAERLEREKVQLQYHQLKNQVDPHFLFNAFTSLDSLVKVNPDLASRFIGHLAKVYRYVLQNRDKEVVNLQTELDFLAHYIALLEIRFDKALVIDIRVHEAAREKGIAMVTLQMLIDNAVKHNEVHPGNPLHIHISEKDGYLEVTNNKQVRRQLAHSDKQGLEQLKSLYTFLSERPVIVKDETDTFTVALPLL</sequence>
<accession>A0A1N6E6D4</accession>
<evidence type="ECO:0000313" key="3">
    <source>
        <dbReference type="EMBL" id="SIN78590.1"/>
    </source>
</evidence>
<dbReference type="PANTHER" id="PTHR34220">
    <property type="entry name" value="SENSOR HISTIDINE KINASE YPDA"/>
    <property type="match status" value="1"/>
</dbReference>
<feature type="transmembrane region" description="Helical" evidence="1">
    <location>
        <begin position="12"/>
        <end position="29"/>
    </location>
</feature>
<keyword evidence="4" id="KW-1185">Reference proteome</keyword>
<dbReference type="PANTHER" id="PTHR34220:SF7">
    <property type="entry name" value="SENSOR HISTIDINE KINASE YPDA"/>
    <property type="match status" value="1"/>
</dbReference>
<reference evidence="3 4" key="1">
    <citation type="submission" date="2016-11" db="EMBL/GenBank/DDBJ databases">
        <authorList>
            <person name="Jaros S."/>
            <person name="Januszkiewicz K."/>
            <person name="Wedrychowicz H."/>
        </authorList>
    </citation>
    <scope>NUCLEOTIDE SEQUENCE [LARGE SCALE GENOMIC DNA]</scope>
    <source>
        <strain evidence="3 4">DSM 24787</strain>
    </source>
</reference>
<proteinExistence type="predicted"/>
<evidence type="ECO:0000259" key="2">
    <source>
        <dbReference type="Pfam" id="PF06580"/>
    </source>
</evidence>
<name>A0A1N6E6D4_9BACT</name>
<dbReference type="AlphaFoldDB" id="A0A1N6E6D4"/>
<organism evidence="3 4">
    <name type="scientific">Chitinophaga niabensis</name>
    <dbReference type="NCBI Taxonomy" id="536979"/>
    <lineage>
        <taxon>Bacteria</taxon>
        <taxon>Pseudomonadati</taxon>
        <taxon>Bacteroidota</taxon>
        <taxon>Chitinophagia</taxon>
        <taxon>Chitinophagales</taxon>
        <taxon>Chitinophagaceae</taxon>
        <taxon>Chitinophaga</taxon>
    </lineage>
</organism>
<keyword evidence="3" id="KW-0808">Transferase</keyword>
<dbReference type="EMBL" id="FSRA01000001">
    <property type="protein sequence ID" value="SIN78590.1"/>
    <property type="molecule type" value="Genomic_DNA"/>
</dbReference>
<gene>
    <name evidence="3" type="ORF">SAMN04488055_1339</name>
</gene>
<dbReference type="Pfam" id="PF06580">
    <property type="entry name" value="His_kinase"/>
    <property type="match status" value="1"/>
</dbReference>
<keyword evidence="1" id="KW-1133">Transmembrane helix</keyword>
<dbReference type="Proteomes" id="UP000185003">
    <property type="component" value="Unassembled WGS sequence"/>
</dbReference>
<dbReference type="OrthoDB" id="9809908at2"/>
<protein>
    <submittedName>
        <fullName evidence="3">Histidine kinase</fullName>
    </submittedName>
</protein>
<dbReference type="GO" id="GO:0016020">
    <property type="term" value="C:membrane"/>
    <property type="evidence" value="ECO:0007669"/>
    <property type="project" value="InterPro"/>
</dbReference>
<dbReference type="InterPro" id="IPR050640">
    <property type="entry name" value="Bact_2-comp_sensor_kinase"/>
</dbReference>
<feature type="transmembrane region" description="Helical" evidence="1">
    <location>
        <begin position="77"/>
        <end position="97"/>
    </location>
</feature>
<keyword evidence="1" id="KW-0472">Membrane</keyword>
<feature type="transmembrane region" description="Helical" evidence="1">
    <location>
        <begin position="35"/>
        <end position="56"/>
    </location>
</feature>
<dbReference type="STRING" id="536979.SAMN04488055_1339"/>
<dbReference type="RefSeq" id="WP_074238490.1">
    <property type="nucleotide sequence ID" value="NZ_FSRA01000001.1"/>
</dbReference>
<feature type="domain" description="Signal transduction histidine kinase internal region" evidence="2">
    <location>
        <begin position="157"/>
        <end position="234"/>
    </location>
</feature>
<evidence type="ECO:0000256" key="1">
    <source>
        <dbReference type="SAM" id="Phobius"/>
    </source>
</evidence>
<dbReference type="GO" id="GO:0000155">
    <property type="term" value="F:phosphorelay sensor kinase activity"/>
    <property type="evidence" value="ECO:0007669"/>
    <property type="project" value="InterPro"/>
</dbReference>
<evidence type="ECO:0000313" key="4">
    <source>
        <dbReference type="Proteomes" id="UP000185003"/>
    </source>
</evidence>
<keyword evidence="1" id="KW-0812">Transmembrane</keyword>
<keyword evidence="3" id="KW-0418">Kinase</keyword>